<accession>A0A5B0NJC0</accession>
<sequence length="133" mass="14445">MAVEAKITCVTKHRNGDHNQVPRARPLRLGGPGPQSGLTHIVISISPEKLHPAAAGISRLIMLTCEETREASLPPLHPSFQHHRRTCSQQLPSLNIPEHNTPFATAPTNYSVISSPLTENLVASFPSPNLLLI</sequence>
<evidence type="ECO:0000256" key="1">
    <source>
        <dbReference type="SAM" id="MobiDB-lite"/>
    </source>
</evidence>
<evidence type="ECO:0000313" key="2">
    <source>
        <dbReference type="EMBL" id="KAA1089337.1"/>
    </source>
</evidence>
<dbReference type="AlphaFoldDB" id="A0A5B0NJC0"/>
<proteinExistence type="predicted"/>
<protein>
    <submittedName>
        <fullName evidence="2">Uncharacterized protein</fullName>
    </submittedName>
</protein>
<dbReference type="Proteomes" id="UP000324748">
    <property type="component" value="Unassembled WGS sequence"/>
</dbReference>
<evidence type="ECO:0000313" key="3">
    <source>
        <dbReference type="Proteomes" id="UP000324748"/>
    </source>
</evidence>
<keyword evidence="3" id="KW-1185">Reference proteome</keyword>
<dbReference type="EMBL" id="VSWC01000093">
    <property type="protein sequence ID" value="KAA1089337.1"/>
    <property type="molecule type" value="Genomic_DNA"/>
</dbReference>
<comment type="caution">
    <text evidence="2">The sequence shown here is derived from an EMBL/GenBank/DDBJ whole genome shotgun (WGS) entry which is preliminary data.</text>
</comment>
<organism evidence="2 3">
    <name type="scientific">Puccinia graminis f. sp. tritici</name>
    <dbReference type="NCBI Taxonomy" id="56615"/>
    <lineage>
        <taxon>Eukaryota</taxon>
        <taxon>Fungi</taxon>
        <taxon>Dikarya</taxon>
        <taxon>Basidiomycota</taxon>
        <taxon>Pucciniomycotina</taxon>
        <taxon>Pucciniomycetes</taxon>
        <taxon>Pucciniales</taxon>
        <taxon>Pucciniaceae</taxon>
        <taxon>Puccinia</taxon>
    </lineage>
</organism>
<gene>
    <name evidence="2" type="ORF">PGT21_014338</name>
</gene>
<feature type="region of interest" description="Disordered" evidence="1">
    <location>
        <begin position="14"/>
        <end position="33"/>
    </location>
</feature>
<reference evidence="2 3" key="1">
    <citation type="submission" date="2019-05" db="EMBL/GenBank/DDBJ databases">
        <title>Emergence of the Ug99 lineage of the wheat stem rust pathogen through somatic hybridization.</title>
        <authorList>
            <person name="Li F."/>
            <person name="Upadhyaya N.M."/>
            <person name="Sperschneider J."/>
            <person name="Matny O."/>
            <person name="Nguyen-Phuc H."/>
            <person name="Mago R."/>
            <person name="Raley C."/>
            <person name="Miller M.E."/>
            <person name="Silverstein K.A.T."/>
            <person name="Henningsen E."/>
            <person name="Hirsch C.D."/>
            <person name="Visser B."/>
            <person name="Pretorius Z.A."/>
            <person name="Steffenson B.J."/>
            <person name="Schwessinger B."/>
            <person name="Dodds P.N."/>
            <person name="Figueroa M."/>
        </authorList>
    </citation>
    <scope>NUCLEOTIDE SEQUENCE [LARGE SCALE GENOMIC DNA]</scope>
    <source>
        <strain evidence="2">21-0</strain>
    </source>
</reference>
<name>A0A5B0NJC0_PUCGR</name>